<protein>
    <submittedName>
        <fullName evidence="6">Nucleoside-diphosphate sugar epimerase</fullName>
    </submittedName>
</protein>
<dbReference type="Pfam" id="PF01370">
    <property type="entry name" value="Epimerase"/>
    <property type="match status" value="1"/>
</dbReference>
<feature type="transmembrane region" description="Helical" evidence="3">
    <location>
        <begin position="358"/>
        <end position="386"/>
    </location>
</feature>
<dbReference type="InterPro" id="IPR036291">
    <property type="entry name" value="NAD(P)-bd_dom_sf"/>
</dbReference>
<keyword evidence="7" id="KW-1185">Reference proteome</keyword>
<dbReference type="OrthoDB" id="9771073at2"/>
<dbReference type="Pfam" id="PF01590">
    <property type="entry name" value="GAF"/>
    <property type="match status" value="1"/>
</dbReference>
<feature type="transmembrane region" description="Helical" evidence="3">
    <location>
        <begin position="406"/>
        <end position="424"/>
    </location>
</feature>
<reference evidence="6 7" key="1">
    <citation type="submission" date="2017-07" db="EMBL/GenBank/DDBJ databases">
        <title>Genome sequencing and assembly of Paenibacillus rigui.</title>
        <authorList>
            <person name="Mayilraj S."/>
        </authorList>
    </citation>
    <scope>NUCLEOTIDE SEQUENCE [LARGE SCALE GENOMIC DNA]</scope>
    <source>
        <strain evidence="6 7">JCM 16352</strain>
    </source>
</reference>
<evidence type="ECO:0000256" key="2">
    <source>
        <dbReference type="SAM" id="Coils"/>
    </source>
</evidence>
<evidence type="ECO:0000259" key="4">
    <source>
        <dbReference type="Pfam" id="PF01370"/>
    </source>
</evidence>
<keyword evidence="3" id="KW-0812">Transmembrane</keyword>
<feature type="coiled-coil region" evidence="2">
    <location>
        <begin position="424"/>
        <end position="451"/>
    </location>
</feature>
<proteinExistence type="inferred from homology"/>
<dbReference type="EMBL" id="NMQW01000013">
    <property type="protein sequence ID" value="OXM86663.1"/>
    <property type="molecule type" value="Genomic_DNA"/>
</dbReference>
<feature type="domain" description="GAF" evidence="5">
    <location>
        <begin position="488"/>
        <end position="610"/>
    </location>
</feature>
<accession>A0A229UTK4</accession>
<evidence type="ECO:0000313" key="7">
    <source>
        <dbReference type="Proteomes" id="UP000215509"/>
    </source>
</evidence>
<dbReference type="Gene3D" id="3.90.25.10">
    <property type="entry name" value="UDP-galactose 4-epimerase, domain 1"/>
    <property type="match status" value="1"/>
</dbReference>
<dbReference type="Gene3D" id="3.30.450.40">
    <property type="match status" value="1"/>
</dbReference>
<keyword evidence="2" id="KW-0175">Coiled coil</keyword>
<feature type="domain" description="NAD-dependent epimerase/dehydratase" evidence="4">
    <location>
        <begin position="3"/>
        <end position="230"/>
    </location>
</feature>
<gene>
    <name evidence="6" type="ORF">CF651_09455</name>
</gene>
<evidence type="ECO:0000313" key="6">
    <source>
        <dbReference type="EMBL" id="OXM86663.1"/>
    </source>
</evidence>
<comment type="similarity">
    <text evidence="1">Belongs to the NAD(P)-dependent epimerase/dehydratase family.</text>
</comment>
<dbReference type="Gene3D" id="3.40.50.720">
    <property type="entry name" value="NAD(P)-binding Rossmann-like Domain"/>
    <property type="match status" value="1"/>
</dbReference>
<organism evidence="6 7">
    <name type="scientific">Paenibacillus rigui</name>
    <dbReference type="NCBI Taxonomy" id="554312"/>
    <lineage>
        <taxon>Bacteria</taxon>
        <taxon>Bacillati</taxon>
        <taxon>Bacillota</taxon>
        <taxon>Bacilli</taxon>
        <taxon>Bacillales</taxon>
        <taxon>Paenibacillaceae</taxon>
        <taxon>Paenibacillus</taxon>
    </lineage>
</organism>
<name>A0A229UTK4_9BACL</name>
<dbReference type="Proteomes" id="UP000215509">
    <property type="component" value="Unassembled WGS sequence"/>
</dbReference>
<comment type="caution">
    <text evidence="6">The sequence shown here is derived from an EMBL/GenBank/DDBJ whole genome shotgun (WGS) entry which is preliminary data.</text>
</comment>
<feature type="transmembrane region" description="Helical" evidence="3">
    <location>
        <begin position="325"/>
        <end position="346"/>
    </location>
</feature>
<keyword evidence="3" id="KW-0472">Membrane</keyword>
<keyword evidence="3" id="KW-1133">Transmembrane helix</keyword>
<sequence length="728" mass="82841">MKVLVTGGYGFIGSFVAERFFKEGYQVYIIDNLVSGNAENIDFPHKFYKINVESKKCEEVFKSNKFDVVVHLAAQVDVTTSMKSPVLDTRSNILGLSNILDLSTKYAVGKFIFASSAAVYGMNENTPLVEEESCEPLSPYGMNKWIGEMYCRKWNELYDLQTLCFRFSNVYGPRQGTVGEGGVVSIFIERMLDNQGITVYGDGHQTRDFIYVEDLADAVYRSVESDASGVMNLSSNTENSVNRLIEVLQTIQPIKSVQYREAKQGDIFRSSLDNSKIKRQLDWIPMYTLEEGLEKTYRWFADHKVKEVPKPKKPENFLLAYFKKLLPYLENALAFIVVIFLTVYVHNGKLYDLDDFDFSFFYIILMGIMYGSRQSIPAVFLSSIFYVSFGLMQGRDLISLLYDSESLAQIAVYVFVGIAIGYTVDRKNRAVNSYASQVQAIEERYEFLNEIFNDTRKVKEELQSQIINSSDSFGKIYTITKELDTLEPENIYSSAVGVLESIMKSDAISIYSVNKHGSFLRLSAKSKKDNFELPKSLRIADQPRIGQVIESKEVFINHELESNVAMLMAPIVDNGQVVALVSVHDMQYENFSLYHQNLFKVAIELITAALSKAYRFWSATMNERYVEGMTVLKEEAFGKVLETKRATKERLHIEYGLLMLDVNFIHQEEKLNLIQRSLRESDYLGLGKSGQLLALLANSSKGDTEIVRKRLAEQGVDSIICEEEVMYG</sequence>
<dbReference type="AlphaFoldDB" id="A0A229UTK4"/>
<dbReference type="RefSeq" id="WP_094014610.1">
    <property type="nucleotide sequence ID" value="NZ_NMQW01000013.1"/>
</dbReference>
<dbReference type="PANTHER" id="PTHR43000">
    <property type="entry name" value="DTDP-D-GLUCOSE 4,6-DEHYDRATASE-RELATED"/>
    <property type="match status" value="1"/>
</dbReference>
<dbReference type="SUPFAM" id="SSF51735">
    <property type="entry name" value="NAD(P)-binding Rossmann-fold domains"/>
    <property type="match status" value="1"/>
</dbReference>
<evidence type="ECO:0000259" key="5">
    <source>
        <dbReference type="Pfam" id="PF01590"/>
    </source>
</evidence>
<dbReference type="InterPro" id="IPR001509">
    <property type="entry name" value="Epimerase_deHydtase"/>
</dbReference>
<dbReference type="InterPro" id="IPR029016">
    <property type="entry name" value="GAF-like_dom_sf"/>
</dbReference>
<evidence type="ECO:0000256" key="1">
    <source>
        <dbReference type="ARBA" id="ARBA00007637"/>
    </source>
</evidence>
<dbReference type="SUPFAM" id="SSF55781">
    <property type="entry name" value="GAF domain-like"/>
    <property type="match status" value="1"/>
</dbReference>
<evidence type="ECO:0000256" key="3">
    <source>
        <dbReference type="SAM" id="Phobius"/>
    </source>
</evidence>
<dbReference type="InterPro" id="IPR003018">
    <property type="entry name" value="GAF"/>
</dbReference>